<dbReference type="InterPro" id="IPR035328">
    <property type="entry name" value="DUF3048_C"/>
</dbReference>
<dbReference type="AlphaFoldDB" id="A0A6J7J536"/>
<sequence>MGWNFGATKSTGDAVLSAHLSWPAASYDAKWSDAEQRWLLSHQGAANLDADGYQLGASTLVIQKVSITPSIYHDKLGGVTPFSQTIGSGSGYILRDGIAIHALWSRLDAQSGTKWQDTLGNEIQFAPGQIWIALTDKEPLFTKPAIGSASPSPTK</sequence>
<accession>A0A6J7J536</accession>
<organism evidence="2">
    <name type="scientific">freshwater metagenome</name>
    <dbReference type="NCBI Taxonomy" id="449393"/>
    <lineage>
        <taxon>unclassified sequences</taxon>
        <taxon>metagenomes</taxon>
        <taxon>ecological metagenomes</taxon>
    </lineage>
</organism>
<dbReference type="EMBL" id="CAFBNG010000068">
    <property type="protein sequence ID" value="CAB4938355.1"/>
    <property type="molecule type" value="Genomic_DNA"/>
</dbReference>
<protein>
    <submittedName>
        <fullName evidence="2">Unannotated protein</fullName>
    </submittedName>
</protein>
<dbReference type="Pfam" id="PF17479">
    <property type="entry name" value="DUF3048_C"/>
    <property type="match status" value="1"/>
</dbReference>
<evidence type="ECO:0000313" key="2">
    <source>
        <dbReference type="EMBL" id="CAB4938355.1"/>
    </source>
</evidence>
<evidence type="ECO:0000259" key="1">
    <source>
        <dbReference type="Pfam" id="PF17479"/>
    </source>
</evidence>
<proteinExistence type="predicted"/>
<gene>
    <name evidence="2" type="ORF">UFOPK3774_00483</name>
</gene>
<feature type="domain" description="DUF3048" evidence="1">
    <location>
        <begin position="27"/>
        <end position="132"/>
    </location>
</feature>
<name>A0A6J7J536_9ZZZZ</name>
<reference evidence="2" key="1">
    <citation type="submission" date="2020-05" db="EMBL/GenBank/DDBJ databases">
        <authorList>
            <person name="Chiriac C."/>
            <person name="Salcher M."/>
            <person name="Ghai R."/>
            <person name="Kavagutti S V."/>
        </authorList>
    </citation>
    <scope>NUCLEOTIDE SEQUENCE</scope>
</reference>
<dbReference type="Gene3D" id="3.50.90.10">
    <property type="entry name" value="YerB-like"/>
    <property type="match status" value="1"/>
</dbReference>
<dbReference type="InterPro" id="IPR023158">
    <property type="entry name" value="YerB-like_sf"/>
</dbReference>
<dbReference type="SUPFAM" id="SSF159774">
    <property type="entry name" value="YerB-like"/>
    <property type="match status" value="1"/>
</dbReference>